<dbReference type="GeneID" id="14865328"/>
<dbReference type="GO" id="GO:0008757">
    <property type="term" value="F:S-adenosylmethionine-dependent methyltransferase activity"/>
    <property type="evidence" value="ECO:0007669"/>
    <property type="project" value="TreeGrafter"/>
</dbReference>
<evidence type="ECO:0000256" key="1">
    <source>
        <dbReference type="ARBA" id="ARBA00004123"/>
    </source>
</evidence>
<gene>
    <name evidence="8" type="ORF">DFA_12110</name>
</gene>
<dbReference type="Pfam" id="PF05175">
    <property type="entry name" value="MTS"/>
    <property type="match status" value="1"/>
</dbReference>
<dbReference type="PANTHER" id="PTHR45875:SF1">
    <property type="entry name" value="METHYLTRANSFERASE N6AMT1"/>
    <property type="match status" value="1"/>
</dbReference>
<dbReference type="FunFam" id="3.40.50.150:FF:000077">
    <property type="entry name" value="HemK methyltransferase family member 2"/>
    <property type="match status" value="1"/>
</dbReference>
<dbReference type="InterPro" id="IPR004557">
    <property type="entry name" value="PrmC-related"/>
</dbReference>
<dbReference type="GO" id="GO:0003676">
    <property type="term" value="F:nucleic acid binding"/>
    <property type="evidence" value="ECO:0007669"/>
    <property type="project" value="InterPro"/>
</dbReference>
<dbReference type="GO" id="GO:0005634">
    <property type="term" value="C:nucleus"/>
    <property type="evidence" value="ECO:0007669"/>
    <property type="project" value="UniProtKB-SubCell"/>
</dbReference>
<keyword evidence="5" id="KW-0949">S-adenosyl-L-methionine</keyword>
<dbReference type="InterPro" id="IPR029063">
    <property type="entry name" value="SAM-dependent_MTases_sf"/>
</dbReference>
<evidence type="ECO:0000256" key="5">
    <source>
        <dbReference type="ARBA" id="ARBA00022691"/>
    </source>
</evidence>
<dbReference type="NCBIfam" id="TIGR00537">
    <property type="entry name" value="hemK_rel_arch"/>
    <property type="match status" value="1"/>
</dbReference>
<dbReference type="PROSITE" id="PS00092">
    <property type="entry name" value="N6_MTASE"/>
    <property type="match status" value="1"/>
</dbReference>
<dbReference type="GO" id="GO:0032259">
    <property type="term" value="P:methylation"/>
    <property type="evidence" value="ECO:0007669"/>
    <property type="project" value="UniProtKB-KW"/>
</dbReference>
<evidence type="ECO:0000313" key="9">
    <source>
        <dbReference type="Proteomes" id="UP000007797"/>
    </source>
</evidence>
<keyword evidence="6" id="KW-0539">Nucleus</keyword>
<evidence type="ECO:0000256" key="3">
    <source>
        <dbReference type="ARBA" id="ARBA00022603"/>
    </source>
</evidence>
<feature type="domain" description="Methyltransferase small" evidence="7">
    <location>
        <begin position="52"/>
        <end position="133"/>
    </location>
</feature>
<dbReference type="PANTHER" id="PTHR45875">
    <property type="entry name" value="METHYLTRANSFERASE N6AMT1"/>
    <property type="match status" value="1"/>
</dbReference>
<dbReference type="InterPro" id="IPR002052">
    <property type="entry name" value="DNA_methylase_N6_adenine_CS"/>
</dbReference>
<dbReference type="GO" id="GO:0035657">
    <property type="term" value="C:eRF1 methyltransferase complex"/>
    <property type="evidence" value="ECO:0007669"/>
    <property type="project" value="TreeGrafter"/>
</dbReference>
<dbReference type="CDD" id="cd02440">
    <property type="entry name" value="AdoMet_MTases"/>
    <property type="match status" value="1"/>
</dbReference>
<dbReference type="Gene3D" id="3.40.50.150">
    <property type="entry name" value="Vaccinia Virus protein VP39"/>
    <property type="match status" value="1"/>
</dbReference>
<dbReference type="SUPFAM" id="SSF53335">
    <property type="entry name" value="S-adenosyl-L-methionine-dependent methyltransferases"/>
    <property type="match status" value="1"/>
</dbReference>
<keyword evidence="3" id="KW-0489">Methyltransferase</keyword>
<keyword evidence="4" id="KW-0808">Transferase</keyword>
<name>F4QFU3_CACFS</name>
<evidence type="ECO:0000256" key="2">
    <source>
        <dbReference type="ARBA" id="ARBA00006149"/>
    </source>
</evidence>
<sequence length="707" mass="80372">MTTIPSFKDLVDEPLMDHLTSKDYKDVYEPAQDSYLFINALKKDLDDLKLLNPSFVIEIGSGSGFVISYLAKILENNGYFMSTDINPIAARVSSRTATHNNVSLDVINTSFLTGIERVKGKVDVLLFNPPYVPTESEEIEDGGIAASWAGGIDGREVIDKLLPQIDSILSPKGVFYMVLVEENHPKQVAAILANIGELHLSSVCTHTNARWIKFAPIKVFFSSTITVPSVRDGGFASHKCSTKKKKVQLHTHDEKKGRRRINEQCIVLSINNNKHNDPSSMMMNIKQQQEFFFGVVKSIPRFVGDQLDRLTLTDKLGIGSAAVGWTLYSASRSLHREEELQYSYDDLAEEFNQMLLKLSEACDNFEMEMVLQQHTKFSQYFSWLAGVMKDNSELCLKLDEVFETLYRTTILLFTCIFQDLYIMYQESPQDAKEIRSFYLLKGIESQLMNDLFSIMIYIMEIDDELGVKTLEDVSNFASSSGFDHHSFIFGRAIAKSVVRNPQRQYSQSCLEMMFTLLFPMVRDNASTVDIDLAVRIISRQVIKMGLTSDNVEGLSGFHISHIIPTSWYIHYEKVIYGALTTSFTWYMGWMTPIHGLSSIVFFDLLRGSYVFSKGQSRIGKFLKSMSPLVPFIPLYISTKSNWKSLVATMSVVCGSWLVQPYSNKRHERRYLNSFSHYYDIDITNVDSRLSINLASIQSVLENKLMNK</sequence>
<comment type="subcellular location">
    <subcellularLocation>
        <location evidence="1">Nucleus</location>
    </subcellularLocation>
</comment>
<dbReference type="EMBL" id="GL883029">
    <property type="protein sequence ID" value="EGG14340.1"/>
    <property type="molecule type" value="Genomic_DNA"/>
</dbReference>
<comment type="similarity">
    <text evidence="2">Belongs to the eukaryotic/archaeal PrmC-related family.</text>
</comment>
<dbReference type="AlphaFoldDB" id="F4QFU3"/>
<reference evidence="9" key="1">
    <citation type="journal article" date="2011" name="Genome Res.">
        <title>Phylogeny-wide analysis of social amoeba genomes highlights ancient origins for complex intercellular communication.</title>
        <authorList>
            <person name="Heidel A.J."/>
            <person name="Lawal H.M."/>
            <person name="Felder M."/>
            <person name="Schilde C."/>
            <person name="Helps N.R."/>
            <person name="Tunggal B."/>
            <person name="Rivero F."/>
            <person name="John U."/>
            <person name="Schleicher M."/>
            <person name="Eichinger L."/>
            <person name="Platzer M."/>
            <person name="Noegel A.A."/>
            <person name="Schaap P."/>
            <person name="Gloeckner G."/>
        </authorList>
    </citation>
    <scope>NUCLEOTIDE SEQUENCE [LARGE SCALE GENOMIC DNA]</scope>
    <source>
        <strain evidence="9">SH3</strain>
    </source>
</reference>
<dbReference type="OrthoDB" id="406152at2759"/>
<dbReference type="RefSeq" id="XP_004351049.1">
    <property type="nucleotide sequence ID" value="XM_004350997.1"/>
</dbReference>
<keyword evidence="9" id="KW-1185">Reference proteome</keyword>
<accession>F4QFU3</accession>
<dbReference type="STRING" id="1054147.F4QFU3"/>
<dbReference type="InterPro" id="IPR007848">
    <property type="entry name" value="Small_mtfrase_dom"/>
</dbReference>
<evidence type="ECO:0000256" key="4">
    <source>
        <dbReference type="ARBA" id="ARBA00022679"/>
    </source>
</evidence>
<organism evidence="8 9">
    <name type="scientific">Cavenderia fasciculata</name>
    <name type="common">Slime mold</name>
    <name type="synonym">Dictyostelium fasciculatum</name>
    <dbReference type="NCBI Taxonomy" id="261658"/>
    <lineage>
        <taxon>Eukaryota</taxon>
        <taxon>Amoebozoa</taxon>
        <taxon>Evosea</taxon>
        <taxon>Eumycetozoa</taxon>
        <taxon>Dictyostelia</taxon>
        <taxon>Acytosteliales</taxon>
        <taxon>Cavenderiaceae</taxon>
        <taxon>Cavenderia</taxon>
    </lineage>
</organism>
<evidence type="ECO:0000256" key="6">
    <source>
        <dbReference type="ARBA" id="ARBA00023242"/>
    </source>
</evidence>
<dbReference type="KEGG" id="dfa:DFA_12110"/>
<dbReference type="InterPro" id="IPR052190">
    <property type="entry name" value="Euk-Arch_PrmC-MTase"/>
</dbReference>
<dbReference type="Proteomes" id="UP000007797">
    <property type="component" value="Unassembled WGS sequence"/>
</dbReference>
<proteinExistence type="inferred from homology"/>
<evidence type="ECO:0000313" key="8">
    <source>
        <dbReference type="EMBL" id="EGG14340.1"/>
    </source>
</evidence>
<protein>
    <recommendedName>
        <fullName evidence="7">Methyltransferase small domain-containing protein</fullName>
    </recommendedName>
</protein>
<dbReference type="GO" id="GO:0008276">
    <property type="term" value="F:protein methyltransferase activity"/>
    <property type="evidence" value="ECO:0007669"/>
    <property type="project" value="TreeGrafter"/>
</dbReference>
<evidence type="ECO:0000259" key="7">
    <source>
        <dbReference type="Pfam" id="PF05175"/>
    </source>
</evidence>